<organism evidence="1 2">
    <name type="scientific">Lithospermum erythrorhizon</name>
    <name type="common">Purple gromwell</name>
    <name type="synonym">Lithospermum officinale var. erythrorhizon</name>
    <dbReference type="NCBI Taxonomy" id="34254"/>
    <lineage>
        <taxon>Eukaryota</taxon>
        <taxon>Viridiplantae</taxon>
        <taxon>Streptophyta</taxon>
        <taxon>Embryophyta</taxon>
        <taxon>Tracheophyta</taxon>
        <taxon>Spermatophyta</taxon>
        <taxon>Magnoliopsida</taxon>
        <taxon>eudicotyledons</taxon>
        <taxon>Gunneridae</taxon>
        <taxon>Pentapetalae</taxon>
        <taxon>asterids</taxon>
        <taxon>lamiids</taxon>
        <taxon>Boraginales</taxon>
        <taxon>Boraginaceae</taxon>
        <taxon>Boraginoideae</taxon>
        <taxon>Lithospermeae</taxon>
        <taxon>Lithospermum</taxon>
    </lineage>
</organism>
<evidence type="ECO:0000313" key="1">
    <source>
        <dbReference type="EMBL" id="GAA0170317.1"/>
    </source>
</evidence>
<reference evidence="1 2" key="1">
    <citation type="submission" date="2024-01" db="EMBL/GenBank/DDBJ databases">
        <title>The complete chloroplast genome sequence of Lithospermum erythrorhizon: insights into the phylogenetic relationship among Boraginaceae species and the maternal lineages of purple gromwells.</title>
        <authorList>
            <person name="Okada T."/>
            <person name="Watanabe K."/>
        </authorList>
    </citation>
    <scope>NUCLEOTIDE SEQUENCE [LARGE SCALE GENOMIC DNA]</scope>
</reference>
<keyword evidence="2" id="KW-1185">Reference proteome</keyword>
<gene>
    <name evidence="1" type="ORF">LIER_24609</name>
</gene>
<comment type="caution">
    <text evidence="1">The sequence shown here is derived from an EMBL/GenBank/DDBJ whole genome shotgun (WGS) entry which is preliminary data.</text>
</comment>
<protein>
    <submittedName>
        <fullName evidence="1">Uncharacterized protein</fullName>
    </submittedName>
</protein>
<name>A0AAV3R1N0_LITER</name>
<proteinExistence type="predicted"/>
<sequence length="182" mass="19877">MNDQGLKSFVDETPRTINFIRQVNGGPAAAMERDEVVVRRIAPPAKEDKENMNIGHSIVLSAALHGSLVLAGFVCGAHVLGGYISGSITGAADNFGERFQEVVENYGERFQEVVENYGERFQVGEKLVKGFQQISVLEFCWPSWFIGSCWLCLRCSCPEGYISGSITGAADKHGEKLVKGCQ</sequence>
<dbReference type="AlphaFoldDB" id="A0AAV3R1N0"/>
<dbReference type="Proteomes" id="UP001454036">
    <property type="component" value="Unassembled WGS sequence"/>
</dbReference>
<evidence type="ECO:0000313" key="2">
    <source>
        <dbReference type="Proteomes" id="UP001454036"/>
    </source>
</evidence>
<accession>A0AAV3R1N0</accession>
<dbReference type="EMBL" id="BAABME010007192">
    <property type="protein sequence ID" value="GAA0170317.1"/>
    <property type="molecule type" value="Genomic_DNA"/>
</dbReference>